<accession>A0A8C1MH19</accession>
<evidence type="ECO:0000256" key="2">
    <source>
        <dbReference type="SAM" id="Phobius"/>
    </source>
</evidence>
<feature type="domain" description="Coiled-coil-domain-containing protein 138 coiled-coil" evidence="4">
    <location>
        <begin position="79"/>
        <end position="105"/>
    </location>
</feature>
<keyword evidence="6" id="KW-1185">Reference proteome</keyword>
<feature type="coiled-coil region" evidence="1">
    <location>
        <begin position="46"/>
        <end position="87"/>
    </location>
</feature>
<dbReference type="Ensembl" id="ENSCCRT00010086150.1">
    <property type="protein sequence ID" value="ENSCCRP00010077632.1"/>
    <property type="gene ID" value="ENSCCRG00010033953.1"/>
</dbReference>
<dbReference type="PANTHER" id="PTHR34523">
    <property type="entry name" value="COILED-COIL DOMAIN-CONTAINING PROTEIN 138"/>
    <property type="match status" value="1"/>
</dbReference>
<protein>
    <recommendedName>
        <fullName evidence="7">Coiled-coil domain-containing protein 138</fullName>
    </recommendedName>
</protein>
<dbReference type="AlphaFoldDB" id="A0A8C1MH19"/>
<evidence type="ECO:0000313" key="5">
    <source>
        <dbReference type="Ensembl" id="ENSCCRP00010077632.1"/>
    </source>
</evidence>
<feature type="transmembrane region" description="Helical" evidence="2">
    <location>
        <begin position="108"/>
        <end position="132"/>
    </location>
</feature>
<keyword evidence="2" id="KW-0812">Transmembrane</keyword>
<dbReference type="Proteomes" id="UP000694427">
    <property type="component" value="Unplaced"/>
</dbReference>
<dbReference type="InterPro" id="IPR011989">
    <property type="entry name" value="ARM-like"/>
</dbReference>
<dbReference type="PANTHER" id="PTHR34523:SF1">
    <property type="entry name" value="COILED-COIL DOMAIN-CONTAINING PROTEIN 138"/>
    <property type="match status" value="1"/>
</dbReference>
<dbReference type="InterPro" id="IPR016024">
    <property type="entry name" value="ARM-type_fold"/>
</dbReference>
<keyword evidence="1" id="KW-0175">Coiled coil</keyword>
<evidence type="ECO:0008006" key="7">
    <source>
        <dbReference type="Google" id="ProtNLM"/>
    </source>
</evidence>
<proteinExistence type="predicted"/>
<dbReference type="Gene3D" id="1.25.10.10">
    <property type="entry name" value="Leucine-rich Repeat Variant"/>
    <property type="match status" value="1"/>
</dbReference>
<dbReference type="SUPFAM" id="SSF48371">
    <property type="entry name" value="ARM repeat"/>
    <property type="match status" value="1"/>
</dbReference>
<keyword evidence="2" id="KW-1133">Transmembrane helix</keyword>
<keyword evidence="2" id="KW-0472">Membrane</keyword>
<feature type="domain" description="Coiled-coil" evidence="3">
    <location>
        <begin position="203"/>
        <end position="397"/>
    </location>
</feature>
<evidence type="ECO:0000256" key="1">
    <source>
        <dbReference type="SAM" id="Coils"/>
    </source>
</evidence>
<organism evidence="5 6">
    <name type="scientific">Cyprinus carpio</name>
    <name type="common">Common carp</name>
    <dbReference type="NCBI Taxonomy" id="7962"/>
    <lineage>
        <taxon>Eukaryota</taxon>
        <taxon>Metazoa</taxon>
        <taxon>Chordata</taxon>
        <taxon>Craniata</taxon>
        <taxon>Vertebrata</taxon>
        <taxon>Euteleostomi</taxon>
        <taxon>Actinopterygii</taxon>
        <taxon>Neopterygii</taxon>
        <taxon>Teleostei</taxon>
        <taxon>Ostariophysi</taxon>
        <taxon>Cypriniformes</taxon>
        <taxon>Cyprinidae</taxon>
        <taxon>Cyprininae</taxon>
        <taxon>Cyprinus</taxon>
    </lineage>
</organism>
<dbReference type="Pfam" id="PF21035">
    <property type="entry name" value="CCDC138_C"/>
    <property type="match status" value="1"/>
</dbReference>
<sequence>MLHIYEKLQAERLSQQVWAAQLCERERDLQQRETVFQQQQRSAHRLRVEQELLRRVQNLQQQYQQEKSDLETALKQKTKENKRMKASFDSMKELNDSMKKQVRNLTSCYVFFIYIQCLAKVFIPFHLIHVLLCCSLKYLFQKVSDELLCCVCDQAAAHGASPRLLALLLDWLVDGQLMEVRDGPRPSPQERCARVCHMSSLSPLQHAVLTSTLRRLGEEVSRGSRVAPLFKSSCLHTRFLCSLIIIKTISQVDVLAQAVEVLSGAVRTDEGQALFLEYQALPAVLALLRSGSPGLLAPSVDVLLQMSAESRTLSAFLDQCSSEDFFRCASLFLRNPRLEPPLLEKMLMLLQKLSGIRSNKRLFEASSLHLLLQEMHRTSDRSQAFISMNLSSILLNLGMLTRS</sequence>
<reference evidence="5" key="1">
    <citation type="submission" date="2025-08" db="UniProtKB">
        <authorList>
            <consortium name="Ensembl"/>
        </authorList>
    </citation>
    <scope>IDENTIFICATION</scope>
</reference>
<dbReference type="InterPro" id="IPR048751">
    <property type="entry name" value="CCDC138_CC"/>
</dbReference>
<evidence type="ECO:0000259" key="4">
    <source>
        <dbReference type="Pfam" id="PF21037"/>
    </source>
</evidence>
<evidence type="ECO:0000259" key="3">
    <source>
        <dbReference type="Pfam" id="PF21035"/>
    </source>
</evidence>
<evidence type="ECO:0000313" key="6">
    <source>
        <dbReference type="Proteomes" id="UP000694427"/>
    </source>
</evidence>
<dbReference type="InterPro" id="IPR038798">
    <property type="entry name" value="CCDC138"/>
</dbReference>
<dbReference type="InterPro" id="IPR048750">
    <property type="entry name" value="CCDC138_C"/>
</dbReference>
<reference evidence="5" key="2">
    <citation type="submission" date="2025-09" db="UniProtKB">
        <authorList>
            <consortium name="Ensembl"/>
        </authorList>
    </citation>
    <scope>IDENTIFICATION</scope>
</reference>
<name>A0A8C1MH19_CYPCA</name>
<dbReference type="Pfam" id="PF21037">
    <property type="entry name" value="CCDC138_cc"/>
    <property type="match status" value="1"/>
</dbReference>